<keyword evidence="7" id="KW-0007">Acetylation</keyword>
<evidence type="ECO:0000256" key="12">
    <source>
        <dbReference type="SAM" id="Phobius"/>
    </source>
</evidence>
<dbReference type="Pfam" id="PF13646">
    <property type="entry name" value="HEAT_2"/>
    <property type="match status" value="1"/>
</dbReference>
<protein>
    <recommendedName>
        <fullName evidence="10">26S proteasome non-ATPase regulatory subunit 1 homolog</fullName>
    </recommendedName>
</protein>
<dbReference type="InterPro" id="IPR002015">
    <property type="entry name" value="Proteasome/cyclosome_rpt"/>
</dbReference>
<feature type="region of interest" description="Disordered" evidence="11">
    <location>
        <begin position="860"/>
        <end position="906"/>
    </location>
</feature>
<evidence type="ECO:0000256" key="1">
    <source>
        <dbReference type="ARBA" id="ARBA00006308"/>
    </source>
</evidence>
<evidence type="ECO:0000256" key="4">
    <source>
        <dbReference type="ARBA" id="ARBA00022737"/>
    </source>
</evidence>
<dbReference type="GO" id="GO:0042176">
    <property type="term" value="P:regulation of protein catabolic process"/>
    <property type="evidence" value="ECO:0007669"/>
    <property type="project" value="UniProtKB-UniRule"/>
</dbReference>
<evidence type="ECO:0000256" key="2">
    <source>
        <dbReference type="ARBA" id="ARBA00022499"/>
    </source>
</evidence>
<evidence type="ECO:0000313" key="16">
    <source>
        <dbReference type="Proteomes" id="UP000029120"/>
    </source>
</evidence>
<reference evidence="16" key="1">
    <citation type="journal article" date="2015" name="Nat. Plants">
        <title>Genome expansion of Arabis alpina linked with retrotransposition and reduced symmetric DNA methylation.</title>
        <authorList>
            <person name="Willing E.M."/>
            <person name="Rawat V."/>
            <person name="Mandakova T."/>
            <person name="Maumus F."/>
            <person name="James G.V."/>
            <person name="Nordstroem K.J."/>
            <person name="Becker C."/>
            <person name="Warthmann N."/>
            <person name="Chica C."/>
            <person name="Szarzynska B."/>
            <person name="Zytnicki M."/>
            <person name="Albani M.C."/>
            <person name="Kiefer C."/>
            <person name="Bergonzi S."/>
            <person name="Castaings L."/>
            <person name="Mateos J.L."/>
            <person name="Berns M.C."/>
            <person name="Bujdoso N."/>
            <person name="Piofczyk T."/>
            <person name="de Lorenzo L."/>
            <person name="Barrero-Sicilia C."/>
            <person name="Mateos I."/>
            <person name="Piednoel M."/>
            <person name="Hagmann J."/>
            <person name="Chen-Min-Tao R."/>
            <person name="Iglesias-Fernandez R."/>
            <person name="Schuster S.C."/>
            <person name="Alonso-Blanco C."/>
            <person name="Roudier F."/>
            <person name="Carbonero P."/>
            <person name="Paz-Ares J."/>
            <person name="Davis S.J."/>
            <person name="Pecinka A."/>
            <person name="Quesneville H."/>
            <person name="Colot V."/>
            <person name="Lysak M.A."/>
            <person name="Weigel D."/>
            <person name="Coupland G."/>
            <person name="Schneeberger K."/>
        </authorList>
    </citation>
    <scope>NUCLEOTIDE SEQUENCE [LARGE SCALE GENOMIC DNA]</scope>
    <source>
        <strain evidence="16">cv. Pajares</strain>
    </source>
</reference>
<evidence type="ECO:0000256" key="6">
    <source>
        <dbReference type="ARBA" id="ARBA00022942"/>
    </source>
</evidence>
<evidence type="ECO:0000256" key="11">
    <source>
        <dbReference type="SAM" id="MobiDB-lite"/>
    </source>
</evidence>
<evidence type="ECO:0000313" key="15">
    <source>
        <dbReference type="EMBL" id="KFK42819.1"/>
    </source>
</evidence>
<dbReference type="GO" id="GO:0043161">
    <property type="term" value="P:proteasome-mediated ubiquitin-dependent protein catabolic process"/>
    <property type="evidence" value="ECO:0007669"/>
    <property type="project" value="TreeGrafter"/>
</dbReference>
<dbReference type="Proteomes" id="UP000029120">
    <property type="component" value="Chromosome 1"/>
</dbReference>
<dbReference type="OrthoDB" id="261572at2759"/>
<dbReference type="OMA" id="HENENFK"/>
<evidence type="ECO:0000259" key="14">
    <source>
        <dbReference type="Pfam" id="PF21505"/>
    </source>
</evidence>
<evidence type="ECO:0000256" key="3">
    <source>
        <dbReference type="ARBA" id="ARBA00022553"/>
    </source>
</evidence>
<evidence type="ECO:0000256" key="8">
    <source>
        <dbReference type="ARBA" id="ARBA00057191"/>
    </source>
</evidence>
<keyword evidence="12" id="KW-1133">Transmembrane helix</keyword>
<feature type="domain" description="26S proteasome regulatory subunit RPN2 C-terminal" evidence="13">
    <location>
        <begin position="801"/>
        <end position="959"/>
    </location>
</feature>
<feature type="region of interest" description="Disordered" evidence="11">
    <location>
        <begin position="959"/>
        <end position="1008"/>
    </location>
</feature>
<dbReference type="FunFam" id="1.25.10.10:FF:000048">
    <property type="entry name" value="26S proteasome non-ATPase regulatory subunit 1 homolog"/>
    <property type="match status" value="1"/>
</dbReference>
<dbReference type="AlphaFoldDB" id="A0A087HL17"/>
<evidence type="ECO:0000256" key="5">
    <source>
        <dbReference type="ARBA" id="ARBA00022843"/>
    </source>
</evidence>
<comment type="function">
    <text evidence="10">Acts as a regulatory subunit of the 26S proteasome which is involved in the ATP-dependent degradation of ubiquitinated proteins.</text>
</comment>
<keyword evidence="4" id="KW-0677">Repeat</keyword>
<sequence length="1008" mass="109522">MAAAMVSSAGGLLAMLNEPHTSLKLHALLLLNKFVHQFWPEISTSVPIIESLYEDEEFDQHQRQLAALLVSKVFYYLGELNDSLSYALGAGSLFDVSEDSDYVHTLLAKAIDEYAVLRSKAAETSEVVDIDPRLEAIVERMLDKCITDGKYQQAMGIAIECRRLDKLEEAITKSENVQGTLAYCINVSHSFVNRREYRHEVLQLLVNVYQKLSSPDYLSICQCLMFLDEPKGVASILEKLLRSESKDDALMALQIAFDLVENEHQAFLMSIRELLPAPKTRRVEAVQAVETSTAHNENTAGDVQMTVETPLLSQTTQTIEHEIDPVDAVYAERLTKAKGILSGETSIQLTLQFLYSHNKSDLLILKTIKQSVEMRNSVCHSATIYANAIMHAGTTVDTFLRENLDWLSRATNWAKFSATAGLGVIHRGHLQQGRSLMAPYLPQGGAGGGGSPYSEGGALYALGLIHANHGEGIKQFLRDSLRSTSVEVIQHGACLGLGLAALGTADEEVYDDIKSVLYTDSAVAGEAAGISMGLLLVGTATDKASEMLAYAHETQHEKIIRGLALGIALTVYGREEGADTLIEQMTRDQDPIIRYGGMYALALAYSGTANNKAIRQLLHFAVSDVSDDVRRTAVLALGFVLYSDPEQTPRIVSLLSESYNPHVRYGAALAVGISCAGTGLSEAISLLEPLTSDVVDFVRQGALIAMAMVMVQISEASDSRVGAFRRQLEKIILDKHEDTMSKMGAILASGILDAGGRNVTIRLLSKTKHDKVTAVIGLAVFSQFWYWYPLIYFISLAFSPTAFIGLNYDLKVPKFEFMSHAKPSLFEYPKPTTVATANTAAKLPTAVLSISAKAKARAKKEAEQKANAEKSGTESGAGKGKATSNEKEADSMQVDSTAPPVEKKAEPEATYEILVNPARVVPSQEKYIKLMEESRYVPVKLAPSGFVLLRDLRPHEPEVLSLTDSPTSTASPASGAAATGQGQQANTASAMAVDDEPQPPQAFEYASP</sequence>
<keyword evidence="5" id="KW-0832">Ubl conjugation</keyword>
<feature type="compositionally biased region" description="Basic and acidic residues" evidence="11">
    <location>
        <begin position="860"/>
        <end position="872"/>
    </location>
</feature>
<organism evidence="15 16">
    <name type="scientific">Arabis alpina</name>
    <name type="common">Alpine rock-cress</name>
    <dbReference type="NCBI Taxonomy" id="50452"/>
    <lineage>
        <taxon>Eukaryota</taxon>
        <taxon>Viridiplantae</taxon>
        <taxon>Streptophyta</taxon>
        <taxon>Embryophyta</taxon>
        <taxon>Tracheophyta</taxon>
        <taxon>Spermatophyta</taxon>
        <taxon>Magnoliopsida</taxon>
        <taxon>eudicotyledons</taxon>
        <taxon>Gunneridae</taxon>
        <taxon>Pentapetalae</taxon>
        <taxon>rosids</taxon>
        <taxon>malvids</taxon>
        <taxon>Brassicales</taxon>
        <taxon>Brassicaceae</taxon>
        <taxon>Arabideae</taxon>
        <taxon>Arabis</taxon>
    </lineage>
</organism>
<dbReference type="Pfam" id="PF01851">
    <property type="entry name" value="PC_rep"/>
    <property type="match status" value="1"/>
</dbReference>
<dbReference type="GO" id="GO:0034515">
    <property type="term" value="C:proteasome storage granule"/>
    <property type="evidence" value="ECO:0007669"/>
    <property type="project" value="TreeGrafter"/>
</dbReference>
<dbReference type="GO" id="GO:0008540">
    <property type="term" value="C:proteasome regulatory particle, base subcomplex"/>
    <property type="evidence" value="ECO:0007669"/>
    <property type="project" value="UniProtKB-UniRule"/>
</dbReference>
<dbReference type="GO" id="GO:0030234">
    <property type="term" value="F:enzyme regulator activity"/>
    <property type="evidence" value="ECO:0007669"/>
    <property type="project" value="UniProtKB-UniRule"/>
</dbReference>
<dbReference type="InterPro" id="IPR040623">
    <property type="entry name" value="RPN2_C"/>
</dbReference>
<evidence type="ECO:0000256" key="10">
    <source>
        <dbReference type="PIRNR" id="PIRNR015947"/>
    </source>
</evidence>
<dbReference type="eggNOG" id="KOG2062">
    <property type="taxonomic scope" value="Eukaryota"/>
</dbReference>
<dbReference type="PANTHER" id="PTHR10943:SF2">
    <property type="entry name" value="26S PROTEASOME NON-ATPASE REGULATORY SUBUNIT 1"/>
    <property type="match status" value="1"/>
</dbReference>
<evidence type="ECO:0000256" key="7">
    <source>
        <dbReference type="ARBA" id="ARBA00022990"/>
    </source>
</evidence>
<dbReference type="InterPro" id="IPR016642">
    <property type="entry name" value="26S_Psome_Rpn2"/>
</dbReference>
<feature type="transmembrane region" description="Helical" evidence="12">
    <location>
        <begin position="785"/>
        <end position="808"/>
    </location>
</feature>
<comment type="subunit">
    <text evidence="9">Component of the 19S regulatory particle (RP/PA700) base subcomplex of the 26S proteasome. The 26S proteasome is composed of a core protease (CP), known as the 20S proteasome, capped at one or both ends by the 19S regulatory particle (RP/PA700). The RP/PA700 complex is composed of at least 17 different subunits in two subcomplexes, the base and the lid, which form the portions proximal and distal to the 20S proteolytic core, respectively.</text>
</comment>
<dbReference type="InterPro" id="IPR048570">
    <property type="entry name" value="PSMD1_RPN2_N"/>
</dbReference>
<dbReference type="Pfam" id="PF18004">
    <property type="entry name" value="RPN2_C"/>
    <property type="match status" value="1"/>
</dbReference>
<feature type="domain" description="26S proteasome non-ATPase regulatory subunit 1/RPN2 N-terminal" evidence="14">
    <location>
        <begin position="8"/>
        <end position="358"/>
    </location>
</feature>
<evidence type="ECO:0000256" key="9">
    <source>
        <dbReference type="ARBA" id="ARBA00061931"/>
    </source>
</evidence>
<name>A0A087HL17_ARAAL</name>
<dbReference type="PANTHER" id="PTHR10943">
    <property type="entry name" value="26S PROTEASOME NON-ATPASE REGULATORY SUBUNIT"/>
    <property type="match status" value="1"/>
</dbReference>
<dbReference type="Gene3D" id="1.25.10.10">
    <property type="entry name" value="Leucine-rich Repeat Variant"/>
    <property type="match status" value="1"/>
</dbReference>
<accession>A0A087HL17</accession>
<keyword evidence="12" id="KW-0472">Membrane</keyword>
<proteinExistence type="inferred from homology"/>
<evidence type="ECO:0000259" key="13">
    <source>
        <dbReference type="Pfam" id="PF18004"/>
    </source>
</evidence>
<dbReference type="InterPro" id="IPR016024">
    <property type="entry name" value="ARM-type_fold"/>
</dbReference>
<feature type="compositionally biased region" description="Low complexity" evidence="11">
    <location>
        <begin position="965"/>
        <end position="990"/>
    </location>
</feature>
<keyword evidence="6 10" id="KW-0647">Proteasome</keyword>
<dbReference type="EMBL" id="CM002869">
    <property type="protein sequence ID" value="KFK42819.1"/>
    <property type="molecule type" value="Genomic_DNA"/>
</dbReference>
<keyword evidence="12" id="KW-0812">Transmembrane</keyword>
<keyword evidence="16" id="KW-1185">Reference proteome</keyword>
<dbReference type="SUPFAM" id="SSF48371">
    <property type="entry name" value="ARM repeat"/>
    <property type="match status" value="1"/>
</dbReference>
<keyword evidence="2" id="KW-1017">Isopeptide bond</keyword>
<keyword evidence="3" id="KW-0597">Phosphoprotein</keyword>
<dbReference type="InterPro" id="IPR011989">
    <property type="entry name" value="ARM-like"/>
</dbReference>
<dbReference type="GO" id="GO:0005634">
    <property type="term" value="C:nucleus"/>
    <property type="evidence" value="ECO:0007669"/>
    <property type="project" value="TreeGrafter"/>
</dbReference>
<dbReference type="Pfam" id="PF21505">
    <property type="entry name" value="RPN2_N"/>
    <property type="match status" value="1"/>
</dbReference>
<gene>
    <name evidence="15" type="ordered locus">AALP_Aa1g043400</name>
</gene>
<comment type="similarity">
    <text evidence="1 10">Belongs to the proteasome subunit S1 family.</text>
</comment>
<comment type="function">
    <text evidence="8">Acts as a regulatory subunit of the 26 proteasome which is involved in the ATP-dependent degradation of ubiquitinated proteins.</text>
</comment>
<dbReference type="PIRSF" id="PIRSF015947">
    <property type="entry name" value="26S_Psome_Rpn2"/>
    <property type="match status" value="1"/>
</dbReference>
<dbReference type="Gramene" id="KFK42819">
    <property type="protein sequence ID" value="KFK42819"/>
    <property type="gene ID" value="AALP_AA1G043400"/>
</dbReference>